<dbReference type="OrthoDB" id="9774900at2"/>
<dbReference type="Pfam" id="PF04228">
    <property type="entry name" value="Zn_peptidase"/>
    <property type="match status" value="1"/>
</dbReference>
<feature type="transmembrane region" description="Helical" evidence="5">
    <location>
        <begin position="21"/>
        <end position="42"/>
    </location>
</feature>
<keyword evidence="7" id="KW-1185">Reference proteome</keyword>
<dbReference type="InterPro" id="IPR007343">
    <property type="entry name" value="Uncharacterised_pept_Zn_put"/>
</dbReference>
<dbReference type="EMBL" id="CP016282">
    <property type="protein sequence ID" value="ANP71739.1"/>
    <property type="molecule type" value="Genomic_DNA"/>
</dbReference>
<evidence type="ECO:0000313" key="6">
    <source>
        <dbReference type="EMBL" id="ANP71739.1"/>
    </source>
</evidence>
<name>A0A1B1BGP2_9MICO</name>
<evidence type="ECO:0000256" key="5">
    <source>
        <dbReference type="SAM" id="Phobius"/>
    </source>
</evidence>
<evidence type="ECO:0000256" key="4">
    <source>
        <dbReference type="ARBA" id="ARBA00023136"/>
    </source>
</evidence>
<dbReference type="AlphaFoldDB" id="A0A1B1BGP2"/>
<dbReference type="KEGG" id="cart:PA27867_0772"/>
<keyword evidence="2 5" id="KW-0812">Transmembrane</keyword>
<dbReference type="PANTHER" id="PTHR30168:SF0">
    <property type="entry name" value="INNER MEMBRANE PROTEIN"/>
    <property type="match status" value="1"/>
</dbReference>
<dbReference type="STRING" id="670052.PA27867_0772"/>
<gene>
    <name evidence="6" type="ORF">PA27867_0772</name>
</gene>
<keyword evidence="4 5" id="KW-0472">Membrane</keyword>
<proteinExistence type="predicted"/>
<dbReference type="PANTHER" id="PTHR30168">
    <property type="entry name" value="PUTATIVE MEMBRANE PROTEIN YPFJ"/>
    <property type="match status" value="1"/>
</dbReference>
<accession>A0A1B1BGP2</accession>
<dbReference type="SUPFAM" id="SSF55486">
    <property type="entry name" value="Metalloproteases ('zincins'), catalytic domain"/>
    <property type="match status" value="1"/>
</dbReference>
<dbReference type="GO" id="GO:0016020">
    <property type="term" value="C:membrane"/>
    <property type="evidence" value="ECO:0007669"/>
    <property type="project" value="UniProtKB-SubCell"/>
</dbReference>
<evidence type="ECO:0000256" key="3">
    <source>
        <dbReference type="ARBA" id="ARBA00022989"/>
    </source>
</evidence>
<organism evidence="6 7">
    <name type="scientific">Cryobacterium arcticum</name>
    <dbReference type="NCBI Taxonomy" id="670052"/>
    <lineage>
        <taxon>Bacteria</taxon>
        <taxon>Bacillati</taxon>
        <taxon>Actinomycetota</taxon>
        <taxon>Actinomycetes</taxon>
        <taxon>Micrococcales</taxon>
        <taxon>Microbacteriaceae</taxon>
        <taxon>Cryobacterium</taxon>
    </lineage>
</organism>
<sequence>MTFNDDAKYSGRGVRKSGRRTGLAVGGGGLGLVAIVLLSQLLGVDLTGLVGGGTSGTSSQSEGTALTNCETGADANADVDCRVGLTYDSLDAYWAEQAPAMGIGYASPTINLFEQAVDTGCGSATSAVGPFYCPSDQQIYLDTAFYDELRSQFGATAGPLSQLYVVGHEWGHHIQNLAGTFASADTSQTGPTSDAVRLEVQADCFAGAWLGSATETTDADGVPLLEPITDAQMADALNAASAIGDDRIQEKAQGQVNPETWTHGSSEQRQKWFQTGYTGGAGACDTFAAADTDL</sequence>
<dbReference type="PATRIC" id="fig|670052.7.peg.797"/>
<protein>
    <submittedName>
        <fullName evidence="6">Putative neutral zinc metallopeptidase</fullName>
    </submittedName>
</protein>
<keyword evidence="3 5" id="KW-1133">Transmembrane helix</keyword>
<evidence type="ECO:0000313" key="7">
    <source>
        <dbReference type="Proteomes" id="UP000092582"/>
    </source>
</evidence>
<dbReference type="RefSeq" id="WP_066593494.1">
    <property type="nucleotide sequence ID" value="NZ_CP016282.1"/>
</dbReference>
<comment type="subcellular location">
    <subcellularLocation>
        <location evidence="1">Membrane</location>
        <topology evidence="1">Single-pass membrane protein</topology>
    </subcellularLocation>
</comment>
<reference evidence="6 7" key="1">
    <citation type="submission" date="2016-06" db="EMBL/GenBank/DDBJ databases">
        <title>Genome sequencing of Cryobacterium arcticum PAMC 27867.</title>
        <authorList>
            <person name="Lee J."/>
            <person name="Kim O.-S."/>
        </authorList>
    </citation>
    <scope>NUCLEOTIDE SEQUENCE [LARGE SCALE GENOMIC DNA]</scope>
    <source>
        <strain evidence="6 7">PAMC 27867</strain>
    </source>
</reference>
<dbReference type="Proteomes" id="UP000092582">
    <property type="component" value="Chromosome 1"/>
</dbReference>
<evidence type="ECO:0000256" key="2">
    <source>
        <dbReference type="ARBA" id="ARBA00022692"/>
    </source>
</evidence>
<evidence type="ECO:0000256" key="1">
    <source>
        <dbReference type="ARBA" id="ARBA00004167"/>
    </source>
</evidence>